<dbReference type="Proteomes" id="UP001637618">
    <property type="component" value="Unassembled WGS sequence"/>
</dbReference>
<evidence type="ECO:0000313" key="2">
    <source>
        <dbReference type="Proteomes" id="UP001637618"/>
    </source>
</evidence>
<organism evidence="1 2">
    <name type="scientific">Pseudomonas imrae</name>
    <dbReference type="NCBI Taxonomy" id="2992837"/>
    <lineage>
        <taxon>Bacteria</taxon>
        <taxon>Pseudomonadati</taxon>
        <taxon>Pseudomonadota</taxon>
        <taxon>Gammaproteobacteria</taxon>
        <taxon>Pseudomonadales</taxon>
        <taxon>Pseudomonadaceae</taxon>
        <taxon>Pseudomonas</taxon>
    </lineage>
</organism>
<proteinExistence type="predicted"/>
<gene>
    <name evidence="1" type="ORF">OOJ96_22370</name>
</gene>
<name>A0ACC7PKI2_9PSED</name>
<protein>
    <submittedName>
        <fullName evidence="1">Uncharacterized protein</fullName>
    </submittedName>
</protein>
<dbReference type="EMBL" id="JAPEQY010000021">
    <property type="protein sequence ID" value="MFO2480136.1"/>
    <property type="molecule type" value="Genomic_DNA"/>
</dbReference>
<evidence type="ECO:0000313" key="1">
    <source>
        <dbReference type="EMBL" id="MFO2480136.1"/>
    </source>
</evidence>
<sequence>MTIAKFKDDGAVMSEQGIVHLDIDEPETTAESPKQRNDALI</sequence>
<comment type="caution">
    <text evidence="1">The sequence shown here is derived from an EMBL/GenBank/DDBJ whole genome shotgun (WGS) entry which is preliminary data.</text>
</comment>
<reference evidence="1" key="1">
    <citation type="submission" date="2022-11" db="EMBL/GenBank/DDBJ databases">
        <title>Draft genome sequences of strains of Pseudomonas imrae sp. nov.</title>
        <authorList>
            <person name="Salva Serra F."/>
            <person name="Nimje P."/>
            <person name="Moore E.R.B."/>
            <person name="Marathe N.P."/>
        </authorList>
    </citation>
    <scope>NUCLEOTIDE SEQUENCE</scope>
    <source>
        <strain evidence="1">15FMM2</strain>
    </source>
</reference>
<accession>A0ACC7PKI2</accession>
<keyword evidence="2" id="KW-1185">Reference proteome</keyword>